<dbReference type="AlphaFoldDB" id="A0A919J130"/>
<keyword evidence="1" id="KW-0732">Signal</keyword>
<evidence type="ECO:0000313" key="3">
    <source>
        <dbReference type="Proteomes" id="UP000598174"/>
    </source>
</evidence>
<name>A0A919J130_9ACTN</name>
<dbReference type="Proteomes" id="UP000598174">
    <property type="component" value="Unassembled WGS sequence"/>
</dbReference>
<feature type="chain" id="PRO_5037840409" description="Secreted protein" evidence="1">
    <location>
        <begin position="34"/>
        <end position="185"/>
    </location>
</feature>
<evidence type="ECO:0000313" key="2">
    <source>
        <dbReference type="EMBL" id="GIE11963.1"/>
    </source>
</evidence>
<protein>
    <recommendedName>
        <fullName evidence="4">Secreted protein</fullName>
    </recommendedName>
</protein>
<comment type="caution">
    <text evidence="2">The sequence shown here is derived from an EMBL/GenBank/DDBJ whole genome shotgun (WGS) entry which is preliminary data.</text>
</comment>
<reference evidence="2" key="1">
    <citation type="submission" date="2021-01" db="EMBL/GenBank/DDBJ databases">
        <title>Whole genome shotgun sequence of Actinoplanes ferrugineus NBRC 15555.</title>
        <authorList>
            <person name="Komaki H."/>
            <person name="Tamura T."/>
        </authorList>
    </citation>
    <scope>NUCLEOTIDE SEQUENCE</scope>
    <source>
        <strain evidence="2">NBRC 15555</strain>
    </source>
</reference>
<feature type="signal peptide" evidence="1">
    <location>
        <begin position="1"/>
        <end position="33"/>
    </location>
</feature>
<dbReference type="EMBL" id="BOMM01000035">
    <property type="protein sequence ID" value="GIE11963.1"/>
    <property type="molecule type" value="Genomic_DNA"/>
</dbReference>
<accession>A0A919J130</accession>
<organism evidence="2 3">
    <name type="scientific">Paractinoplanes ferrugineus</name>
    <dbReference type="NCBI Taxonomy" id="113564"/>
    <lineage>
        <taxon>Bacteria</taxon>
        <taxon>Bacillati</taxon>
        <taxon>Actinomycetota</taxon>
        <taxon>Actinomycetes</taxon>
        <taxon>Micromonosporales</taxon>
        <taxon>Micromonosporaceae</taxon>
        <taxon>Paractinoplanes</taxon>
    </lineage>
</organism>
<proteinExistence type="predicted"/>
<sequence length="185" mass="19605">MKISSRIRPWRTVRRAVLGAVLSMGLIAGTATAAHASIWQLIDGFDYQPASTWQATASGASGSGFDINAGTARSAPNNAFLWAQTQFSSVGRSVVLRNNSSRITCGAAVYLQGLSGASVNVEVIDPSTWTYISLKNVTLNSSSYTMVTVPPWTGGPNTVYFRVSLLGKGGFSSIRADDATIQCTF</sequence>
<evidence type="ECO:0000256" key="1">
    <source>
        <dbReference type="SAM" id="SignalP"/>
    </source>
</evidence>
<evidence type="ECO:0008006" key="4">
    <source>
        <dbReference type="Google" id="ProtNLM"/>
    </source>
</evidence>
<gene>
    <name evidence="2" type="ORF">Afe05nite_38030</name>
</gene>
<keyword evidence="3" id="KW-1185">Reference proteome</keyword>
<dbReference type="RefSeq" id="WP_203818466.1">
    <property type="nucleotide sequence ID" value="NZ_BAAABP010000038.1"/>
</dbReference>